<comment type="caution">
    <text evidence="1">The sequence shown here is derived from an EMBL/GenBank/DDBJ whole genome shotgun (WGS) entry which is preliminary data.</text>
</comment>
<reference evidence="2" key="1">
    <citation type="journal article" date="2019" name="Int. J. Syst. Evol. Microbiol.">
        <title>The Global Catalogue of Microorganisms (GCM) 10K type strain sequencing project: providing services to taxonomists for standard genome sequencing and annotation.</title>
        <authorList>
            <consortium name="The Broad Institute Genomics Platform"/>
            <consortium name="The Broad Institute Genome Sequencing Center for Infectious Disease"/>
            <person name="Wu L."/>
            <person name="Ma J."/>
        </authorList>
    </citation>
    <scope>NUCLEOTIDE SEQUENCE [LARGE SCALE GENOMIC DNA]</scope>
    <source>
        <strain evidence="2">KCTC 12861</strain>
    </source>
</reference>
<dbReference type="EMBL" id="BMXE01000002">
    <property type="protein sequence ID" value="GHB26305.1"/>
    <property type="molecule type" value="Genomic_DNA"/>
</dbReference>
<dbReference type="RefSeq" id="WP_189435970.1">
    <property type="nucleotide sequence ID" value="NZ_BMXE01000002.1"/>
</dbReference>
<organism evidence="1 2">
    <name type="scientific">Pseudovibrio japonicus</name>
    <dbReference type="NCBI Taxonomy" id="366534"/>
    <lineage>
        <taxon>Bacteria</taxon>
        <taxon>Pseudomonadati</taxon>
        <taxon>Pseudomonadota</taxon>
        <taxon>Alphaproteobacteria</taxon>
        <taxon>Hyphomicrobiales</taxon>
        <taxon>Stappiaceae</taxon>
        <taxon>Pseudovibrio</taxon>
    </lineage>
</organism>
<gene>
    <name evidence="1" type="ORF">GCM10007094_13140</name>
</gene>
<proteinExistence type="predicted"/>
<evidence type="ECO:0000313" key="1">
    <source>
        <dbReference type="EMBL" id="GHB26305.1"/>
    </source>
</evidence>
<name>A0ABQ3E636_9HYPH</name>
<protein>
    <submittedName>
        <fullName evidence="1">Uncharacterized protein</fullName>
    </submittedName>
</protein>
<dbReference type="Proteomes" id="UP000637980">
    <property type="component" value="Unassembled WGS sequence"/>
</dbReference>
<keyword evidence="2" id="KW-1185">Reference proteome</keyword>
<evidence type="ECO:0000313" key="2">
    <source>
        <dbReference type="Proteomes" id="UP000637980"/>
    </source>
</evidence>
<sequence length="632" mass="72364">MLAWEEKKAIEVAKSTELLEQRNDLDELIASFKDWIIALDKLEVQSDSDISQLPETILLKGKCGQIGLSDVGEALEILELQEGPILAGRWPLARLVGLARAEIFADALSNREIGTLQFWDFHSFGAWEAFFEQLGKRLRSDPAAQNGLWKQLDHIVTHPLKSAASYRKGALEQGINDFLIEPDIGEVWESRLESCVILDRAYLFVLASQINPAKYIEYLSRLPHPVLVQQCIDKKLGLGALHLLRDAPTAFGKNGTFLKEGTVVLSLLNSASEQCRYMAWGKESVTQPVTEEEISKLDDDLEKLRHYIHLLLEAFFTREDAQAIGWLWLERLIFEGKSRGMWSFRSHGQGMFIDPLALLINELSKKIDLRELTVPWIKEAGDLWRVNRLLAVLSVATENKTLNTEERVKLLQDLLIKVRPSFSASVDRIEQKGDVAGSIGAQYLLKIKDAEAVIEDLWSKVRRYREQAWNRDLDETPNGVAELVVLWALNALEFTEGERKKVIWCISQEMLEDAMQTEAYSFRRDFWSAALVRLCKSMKDVLTGSSEEDLEFLTEFLRPYAWPHNTFFQMVFAMQNHGIDQKMIEDAVSHWGSSLQELARHYLIIQNIRIDRGSLNPQWVKKMQLLAEYSYQ</sequence>
<accession>A0ABQ3E636</accession>